<dbReference type="STRING" id="1122189.SAMN02745165_03475"/>
<dbReference type="Pfam" id="PF02810">
    <property type="entry name" value="SEC-C"/>
    <property type="match status" value="1"/>
</dbReference>
<evidence type="ECO:0000313" key="2">
    <source>
        <dbReference type="Proteomes" id="UP000184171"/>
    </source>
</evidence>
<dbReference type="InterPro" id="IPR004027">
    <property type="entry name" value="SEC_C_motif"/>
</dbReference>
<evidence type="ECO:0000313" key="1">
    <source>
        <dbReference type="EMBL" id="SHJ89399.1"/>
    </source>
</evidence>
<sequence>MKPFWKKLLTRNKQATTEDYPRSMLDLQGSDPCWCGSGKAYRKCHRPADRKRAKELGLDRSKGTISEAFR</sequence>
<reference evidence="1 2" key="1">
    <citation type="submission" date="2016-11" db="EMBL/GenBank/DDBJ databases">
        <authorList>
            <person name="Jaros S."/>
            <person name="Januszkiewicz K."/>
            <person name="Wedrychowicz H."/>
        </authorList>
    </citation>
    <scope>NUCLEOTIDE SEQUENCE [LARGE SCALE GENOMIC DNA]</scope>
    <source>
        <strain evidence="1 2">DSM 5091</strain>
    </source>
</reference>
<gene>
    <name evidence="1" type="ORF">SAMN02745165_03475</name>
</gene>
<accession>A0A1M6N110</accession>
<dbReference type="Proteomes" id="UP000184171">
    <property type="component" value="Unassembled WGS sequence"/>
</dbReference>
<dbReference type="RefSeq" id="WP_072909995.1">
    <property type="nucleotide sequence ID" value="NZ_FQZT01000023.1"/>
</dbReference>
<dbReference type="SUPFAM" id="SSF103642">
    <property type="entry name" value="Sec-C motif"/>
    <property type="match status" value="1"/>
</dbReference>
<dbReference type="Gene3D" id="3.10.450.50">
    <property type="match status" value="1"/>
</dbReference>
<dbReference type="EMBL" id="FQZT01000023">
    <property type="protein sequence ID" value="SHJ89399.1"/>
    <property type="molecule type" value="Genomic_DNA"/>
</dbReference>
<organism evidence="1 2">
    <name type="scientific">Malonomonas rubra DSM 5091</name>
    <dbReference type="NCBI Taxonomy" id="1122189"/>
    <lineage>
        <taxon>Bacteria</taxon>
        <taxon>Pseudomonadati</taxon>
        <taxon>Thermodesulfobacteriota</taxon>
        <taxon>Desulfuromonadia</taxon>
        <taxon>Desulfuromonadales</taxon>
        <taxon>Geopsychrobacteraceae</taxon>
        <taxon>Malonomonas</taxon>
    </lineage>
</organism>
<protein>
    <submittedName>
        <fullName evidence="1">SEC-C motif-containing protein</fullName>
    </submittedName>
</protein>
<keyword evidence="2" id="KW-1185">Reference proteome</keyword>
<name>A0A1M6N110_MALRU</name>
<proteinExistence type="predicted"/>
<dbReference type="AlphaFoldDB" id="A0A1M6N110"/>